<keyword evidence="2" id="KW-1185">Reference proteome</keyword>
<dbReference type="AlphaFoldDB" id="A0AAE3L1U4"/>
<dbReference type="EMBL" id="JANUCT010000015">
    <property type="protein sequence ID" value="MCS3904090.1"/>
    <property type="molecule type" value="Genomic_DNA"/>
</dbReference>
<comment type="caution">
    <text evidence="1">The sequence shown here is derived from an EMBL/GenBank/DDBJ whole genome shotgun (WGS) entry which is preliminary data.</text>
</comment>
<organism evidence="1 2">
    <name type="scientific">Methylohalomonas lacus</name>
    <dbReference type="NCBI Taxonomy" id="398773"/>
    <lineage>
        <taxon>Bacteria</taxon>
        <taxon>Pseudomonadati</taxon>
        <taxon>Pseudomonadota</taxon>
        <taxon>Gammaproteobacteria</taxon>
        <taxon>Methylohalomonadales</taxon>
        <taxon>Methylohalomonadaceae</taxon>
        <taxon>Methylohalomonas</taxon>
    </lineage>
</organism>
<reference evidence="1" key="1">
    <citation type="submission" date="2022-08" db="EMBL/GenBank/DDBJ databases">
        <title>Genomic Encyclopedia of Type Strains, Phase III (KMG-III): the genomes of soil and plant-associated and newly described type strains.</title>
        <authorList>
            <person name="Whitman W."/>
        </authorList>
    </citation>
    <scope>NUCLEOTIDE SEQUENCE</scope>
    <source>
        <strain evidence="1">HMT 1</strain>
    </source>
</reference>
<evidence type="ECO:0000313" key="1">
    <source>
        <dbReference type="EMBL" id="MCS3904090.1"/>
    </source>
</evidence>
<proteinExistence type="predicted"/>
<name>A0AAE3L1U4_9GAMM</name>
<dbReference type="Proteomes" id="UP001204445">
    <property type="component" value="Unassembled WGS sequence"/>
</dbReference>
<accession>A0AAE3L1U4</accession>
<protein>
    <submittedName>
        <fullName evidence="1">Uncharacterized protein</fullName>
    </submittedName>
</protein>
<evidence type="ECO:0000313" key="2">
    <source>
        <dbReference type="Proteomes" id="UP001204445"/>
    </source>
</evidence>
<gene>
    <name evidence="1" type="ORF">J2T55_002123</name>
</gene>
<sequence length="75" mass="8781">MNEVHRVRVLFNIHYSWLCANWPVHVANRSKDVPSQHQPGKLSKFTMRPADIFAAVKLNIAAQYHYDLYQRSSVE</sequence>